<accession>L1KX71</accession>
<dbReference type="InterPro" id="IPR047951">
    <property type="entry name" value="Transpos_ISL3"/>
</dbReference>
<evidence type="ECO:0000313" key="3">
    <source>
        <dbReference type="EMBL" id="EKX65085.1"/>
    </source>
</evidence>
<feature type="compositionally biased region" description="Basic and acidic residues" evidence="1">
    <location>
        <begin position="217"/>
        <end position="235"/>
    </location>
</feature>
<feature type="region of interest" description="Disordered" evidence="1">
    <location>
        <begin position="206"/>
        <end position="235"/>
    </location>
</feature>
<protein>
    <submittedName>
        <fullName evidence="3">Transposase</fullName>
    </submittedName>
</protein>
<dbReference type="Pfam" id="PF01610">
    <property type="entry name" value="DDE_Tnp_ISL3"/>
    <property type="match status" value="1"/>
</dbReference>
<comment type="caution">
    <text evidence="3">The sequence shown here is derived from an EMBL/GenBank/DDBJ whole genome shotgun (WGS) entry which is preliminary data.</text>
</comment>
<dbReference type="AlphaFoldDB" id="L1KX71"/>
<proteinExistence type="predicted"/>
<reference evidence="3 4" key="1">
    <citation type="submission" date="2012-11" db="EMBL/GenBank/DDBJ databases">
        <authorList>
            <person name="Huguet-Tapia J.C."/>
            <person name="Durkin A.S."/>
            <person name="Pettis G.S."/>
            <person name="Badger J.H."/>
        </authorList>
    </citation>
    <scope>NUCLEOTIDE SEQUENCE [LARGE SCALE GENOMIC DNA]</scope>
    <source>
        <strain evidence="3 4">91-03</strain>
    </source>
</reference>
<evidence type="ECO:0000259" key="2">
    <source>
        <dbReference type="Pfam" id="PF01610"/>
    </source>
</evidence>
<organism evidence="3 4">
    <name type="scientific">Streptomyces ipomoeae 91-03</name>
    <dbReference type="NCBI Taxonomy" id="698759"/>
    <lineage>
        <taxon>Bacteria</taxon>
        <taxon>Bacillati</taxon>
        <taxon>Actinomycetota</taxon>
        <taxon>Actinomycetes</taxon>
        <taxon>Kitasatosporales</taxon>
        <taxon>Streptomycetaceae</taxon>
        <taxon>Streptomyces</taxon>
    </lineage>
</organism>
<dbReference type="EMBL" id="AEJC01000317">
    <property type="protein sequence ID" value="EKX65085.1"/>
    <property type="molecule type" value="Genomic_DNA"/>
</dbReference>
<feature type="domain" description="Transposase IS204/IS1001/IS1096/IS1165 DDE" evidence="2">
    <location>
        <begin position="109"/>
        <end position="185"/>
    </location>
</feature>
<name>L1KX71_9ACTN</name>
<dbReference type="InterPro" id="IPR002560">
    <property type="entry name" value="Transposase_DDE"/>
</dbReference>
<sequence>MNRRDRRRLAHAAIGGRPVTICLAVRRFRCEAPSCARRTFAEQVEGLTFRHGRRSRLQQTMPAAIGRFLAGRASARLAGMFHFPAAPNTVLRRVRALSTEPPQRSPRVLGVDDFAFKRGHVHGTVLIDIEASRVVDVLPDRTAETFTAWLQQHPGAETVCRDRAGAYAEAVRTAAPKAVQIADRFQCAMRRLVVSPTQSGRIRREILGSDGLPDPETVTRPEHARKPTVDSRQWR</sequence>
<dbReference type="Proteomes" id="UP000010411">
    <property type="component" value="Unassembled WGS sequence"/>
</dbReference>
<dbReference type="PATRIC" id="fig|698759.3.peg.4284"/>
<dbReference type="PANTHER" id="PTHR33498:SF1">
    <property type="entry name" value="TRANSPOSASE FOR INSERTION SEQUENCE ELEMENT IS1557"/>
    <property type="match status" value="1"/>
</dbReference>
<keyword evidence="4" id="KW-1185">Reference proteome</keyword>
<gene>
    <name evidence="3" type="ORF">STRIP9103_09431</name>
</gene>
<dbReference type="PANTHER" id="PTHR33498">
    <property type="entry name" value="TRANSPOSASE FOR INSERTION SEQUENCE ELEMENT IS1557"/>
    <property type="match status" value="1"/>
</dbReference>
<evidence type="ECO:0000313" key="4">
    <source>
        <dbReference type="Proteomes" id="UP000010411"/>
    </source>
</evidence>
<evidence type="ECO:0000256" key="1">
    <source>
        <dbReference type="SAM" id="MobiDB-lite"/>
    </source>
</evidence>